<keyword evidence="2" id="KW-1185">Reference proteome</keyword>
<dbReference type="Proteomes" id="UP000053766">
    <property type="component" value="Unassembled WGS sequence"/>
</dbReference>
<accession>A0A0D8Y698</accession>
<organism evidence="1 2">
    <name type="scientific">Dictyocaulus viviparus</name>
    <name type="common">Bovine lungworm</name>
    <dbReference type="NCBI Taxonomy" id="29172"/>
    <lineage>
        <taxon>Eukaryota</taxon>
        <taxon>Metazoa</taxon>
        <taxon>Ecdysozoa</taxon>
        <taxon>Nematoda</taxon>
        <taxon>Chromadorea</taxon>
        <taxon>Rhabditida</taxon>
        <taxon>Rhabditina</taxon>
        <taxon>Rhabditomorpha</taxon>
        <taxon>Strongyloidea</taxon>
        <taxon>Metastrongylidae</taxon>
        <taxon>Dictyocaulus</taxon>
    </lineage>
</organism>
<dbReference type="AlphaFoldDB" id="A0A0D8Y698"/>
<proteinExistence type="predicted"/>
<evidence type="ECO:0000313" key="1">
    <source>
        <dbReference type="EMBL" id="KJH50116.1"/>
    </source>
</evidence>
<sequence>MNNVERAKSGVQEVLSPVAIFAYAPKKCSFYFDVLYYDVFKKIRAGVCSRYRLLRETLETVRMPPREDSPYTTLGIANNSDEMTIKKALTFNGDRLVAQLNTNS</sequence>
<evidence type="ECO:0000313" key="2">
    <source>
        <dbReference type="Proteomes" id="UP000053766"/>
    </source>
</evidence>
<reference evidence="1 2" key="1">
    <citation type="submission" date="2013-11" db="EMBL/GenBank/DDBJ databases">
        <title>Draft genome of the bovine lungworm Dictyocaulus viviparus.</title>
        <authorList>
            <person name="Mitreva M."/>
        </authorList>
    </citation>
    <scope>NUCLEOTIDE SEQUENCE [LARGE SCALE GENOMIC DNA]</scope>
    <source>
        <strain evidence="1 2">HannoverDv2000</strain>
    </source>
</reference>
<dbReference type="OrthoDB" id="10646937at2759"/>
<reference evidence="2" key="2">
    <citation type="journal article" date="2016" name="Sci. Rep.">
        <title>Dictyocaulus viviparus genome, variome and transcriptome elucidate lungworm biology and support future intervention.</title>
        <authorList>
            <person name="McNulty S.N."/>
            <person name="Strube C."/>
            <person name="Rosa B.A."/>
            <person name="Martin J.C."/>
            <person name="Tyagi R."/>
            <person name="Choi Y.J."/>
            <person name="Wang Q."/>
            <person name="Hallsworth Pepin K."/>
            <person name="Zhang X."/>
            <person name="Ozersky P."/>
            <person name="Wilson R.K."/>
            <person name="Sternberg P.W."/>
            <person name="Gasser R.B."/>
            <person name="Mitreva M."/>
        </authorList>
    </citation>
    <scope>NUCLEOTIDE SEQUENCE [LARGE SCALE GENOMIC DNA]</scope>
    <source>
        <strain evidence="2">HannoverDv2000</strain>
    </source>
</reference>
<gene>
    <name evidence="1" type="ORF">DICVIV_03753</name>
</gene>
<name>A0A0D8Y698_DICVI</name>
<protein>
    <submittedName>
        <fullName evidence="1">Uncharacterized protein</fullName>
    </submittedName>
</protein>
<dbReference type="EMBL" id="KN716215">
    <property type="protein sequence ID" value="KJH50116.1"/>
    <property type="molecule type" value="Genomic_DNA"/>
</dbReference>